<evidence type="ECO:0000313" key="4">
    <source>
        <dbReference type="EMBL" id="MFD2069011.1"/>
    </source>
</evidence>
<keyword evidence="5" id="KW-1185">Reference proteome</keyword>
<dbReference type="InterPro" id="IPR047137">
    <property type="entry name" value="ORF3"/>
</dbReference>
<organism evidence="4 5">
    <name type="scientific">Pontibacter silvestris</name>
    <dbReference type="NCBI Taxonomy" id="2305183"/>
    <lineage>
        <taxon>Bacteria</taxon>
        <taxon>Pseudomonadati</taxon>
        <taxon>Bacteroidota</taxon>
        <taxon>Cytophagia</taxon>
        <taxon>Cytophagales</taxon>
        <taxon>Hymenobacteraceae</taxon>
        <taxon>Pontibacter</taxon>
    </lineage>
</organism>
<dbReference type="CDD" id="cd07817">
    <property type="entry name" value="SRPBCC_8"/>
    <property type="match status" value="1"/>
</dbReference>
<feature type="domain" description="Inner membrane protein YgaP-like transmembrane" evidence="3">
    <location>
        <begin position="27"/>
        <end position="87"/>
    </location>
</feature>
<proteinExistence type="inferred from homology"/>
<evidence type="ECO:0000313" key="5">
    <source>
        <dbReference type="Proteomes" id="UP001597369"/>
    </source>
</evidence>
<dbReference type="InterPro" id="IPR021309">
    <property type="entry name" value="YgaP-like_TM"/>
</dbReference>
<protein>
    <submittedName>
        <fullName evidence="4">YgaP-like transmembrane domain</fullName>
    </submittedName>
</protein>
<evidence type="ECO:0000259" key="3">
    <source>
        <dbReference type="Pfam" id="PF11127"/>
    </source>
</evidence>
<comment type="caution">
    <text evidence="4">The sequence shown here is derived from an EMBL/GenBank/DDBJ whole genome shotgun (WGS) entry which is preliminary data.</text>
</comment>
<dbReference type="InterPro" id="IPR023393">
    <property type="entry name" value="START-like_dom_sf"/>
</dbReference>
<gene>
    <name evidence="4" type="ORF">ACFSKU_19135</name>
</gene>
<sequence>MDTYNSTFSEQFDTAHISPPITGSSQINVGNTERIISAVGGALLTYYGLRKPNTLGLAMAAVGGSLLFRGATGYCPVSGAIGLNTAENESIAIEITRSLTILKPRNELYQYWRQLENLPNFMQHLQDVRQMGPKHSHWIARMPKGIGTVEWDADIIQEEKNTLLAWRSLPGSDIDNAGEVRFMDAPANRGTVVQATISYRPPAGAVGGGVAKLLNPVFKQIVKEDLRRFKRLMETGEISTIEGQPSGRA</sequence>
<name>A0ABW4X321_9BACT</name>
<dbReference type="SUPFAM" id="SSF55961">
    <property type="entry name" value="Bet v1-like"/>
    <property type="match status" value="1"/>
</dbReference>
<dbReference type="PANTHER" id="PTHR33824:SF7">
    <property type="entry name" value="POLYKETIDE CYCLASE_DEHYDRASE AND LIPID TRANSPORT SUPERFAMILY PROTEIN"/>
    <property type="match status" value="1"/>
</dbReference>
<dbReference type="Gene3D" id="3.30.530.20">
    <property type="match status" value="1"/>
</dbReference>
<dbReference type="Pfam" id="PF03364">
    <property type="entry name" value="Polyketide_cyc"/>
    <property type="match status" value="1"/>
</dbReference>
<accession>A0ABW4X321</accession>
<evidence type="ECO:0000259" key="2">
    <source>
        <dbReference type="Pfam" id="PF03364"/>
    </source>
</evidence>
<dbReference type="EMBL" id="JBHUHV010000058">
    <property type="protein sequence ID" value="MFD2069011.1"/>
    <property type="molecule type" value="Genomic_DNA"/>
</dbReference>
<evidence type="ECO:0000256" key="1">
    <source>
        <dbReference type="ARBA" id="ARBA00008918"/>
    </source>
</evidence>
<reference evidence="5" key="1">
    <citation type="journal article" date="2019" name="Int. J. Syst. Evol. Microbiol.">
        <title>The Global Catalogue of Microorganisms (GCM) 10K type strain sequencing project: providing services to taxonomists for standard genome sequencing and annotation.</title>
        <authorList>
            <consortium name="The Broad Institute Genomics Platform"/>
            <consortium name="The Broad Institute Genome Sequencing Center for Infectious Disease"/>
            <person name="Wu L."/>
            <person name="Ma J."/>
        </authorList>
    </citation>
    <scope>NUCLEOTIDE SEQUENCE [LARGE SCALE GENOMIC DNA]</scope>
    <source>
        <strain evidence="5">JCM 16545</strain>
    </source>
</reference>
<comment type="similarity">
    <text evidence="1">Belongs to the ribosome association toxin RatA family.</text>
</comment>
<dbReference type="InterPro" id="IPR005031">
    <property type="entry name" value="COQ10_START"/>
</dbReference>
<dbReference type="Pfam" id="PF11127">
    <property type="entry name" value="YgaP-like_TM"/>
    <property type="match status" value="1"/>
</dbReference>
<dbReference type="Proteomes" id="UP001597369">
    <property type="component" value="Unassembled WGS sequence"/>
</dbReference>
<feature type="domain" description="Coenzyme Q-binding protein COQ10 START" evidence="2">
    <location>
        <begin position="104"/>
        <end position="223"/>
    </location>
</feature>
<dbReference type="RefSeq" id="WP_229957516.1">
    <property type="nucleotide sequence ID" value="NZ_JAJJWI010000001.1"/>
</dbReference>
<dbReference type="PANTHER" id="PTHR33824">
    <property type="entry name" value="POLYKETIDE CYCLASE/DEHYDRASE AND LIPID TRANSPORT SUPERFAMILY PROTEIN"/>
    <property type="match status" value="1"/>
</dbReference>